<gene>
    <name evidence="1" type="ORF">GFSPODELE1_LOCUS4196</name>
</gene>
<dbReference type="PANTHER" id="PTHR40470:SF1">
    <property type="entry name" value="PHYTANOYL-COA DIOXYGENASE FAMILY PROTEIN (AFU_ORTHOLOGUE AFUA_2G15850)"/>
    <property type="match status" value="1"/>
</dbReference>
<dbReference type="EMBL" id="OZ037945">
    <property type="protein sequence ID" value="CAL1702734.1"/>
    <property type="molecule type" value="Genomic_DNA"/>
</dbReference>
<accession>A0ABP1D724</accession>
<dbReference type="Proteomes" id="UP001497453">
    <property type="component" value="Chromosome 2"/>
</dbReference>
<evidence type="ECO:0000313" key="2">
    <source>
        <dbReference type="Proteomes" id="UP001497453"/>
    </source>
</evidence>
<protein>
    <recommendedName>
        <fullName evidence="3">Phytanoyl-CoA dioxygenase</fullName>
    </recommendedName>
</protein>
<dbReference type="PANTHER" id="PTHR40470">
    <property type="entry name" value="PHYTANOYL-COA DIOXYGENASE FAMILY PROTEIN (AFU_ORTHOLOGUE AFUA_2G15850)"/>
    <property type="match status" value="1"/>
</dbReference>
<dbReference type="Gene3D" id="2.60.120.620">
    <property type="entry name" value="q2cbj1_9rhob like domain"/>
    <property type="match status" value="1"/>
</dbReference>
<dbReference type="Pfam" id="PF05721">
    <property type="entry name" value="PhyH"/>
    <property type="match status" value="1"/>
</dbReference>
<dbReference type="InterPro" id="IPR008775">
    <property type="entry name" value="Phytyl_CoA_dOase-like"/>
</dbReference>
<dbReference type="SUPFAM" id="SSF51197">
    <property type="entry name" value="Clavaminate synthase-like"/>
    <property type="match status" value="1"/>
</dbReference>
<evidence type="ECO:0008006" key="3">
    <source>
        <dbReference type="Google" id="ProtNLM"/>
    </source>
</evidence>
<organism evidence="1 2">
    <name type="scientific">Somion occarium</name>
    <dbReference type="NCBI Taxonomy" id="3059160"/>
    <lineage>
        <taxon>Eukaryota</taxon>
        <taxon>Fungi</taxon>
        <taxon>Dikarya</taxon>
        <taxon>Basidiomycota</taxon>
        <taxon>Agaricomycotina</taxon>
        <taxon>Agaricomycetes</taxon>
        <taxon>Polyporales</taxon>
        <taxon>Cerrenaceae</taxon>
        <taxon>Somion</taxon>
    </lineage>
</organism>
<sequence>MPSNLKELYDNQGYVVVPSLVSETLFRALQDAAERATTKTRSGQWVHRRTVGRQFPPYGEDSTDSWGIQHVMHPDLGEPVFAEWYTSDGLANVVKELLLCDENDLQMGECREVRSLIPYIMLRDHMEELFNMLINPDSHEFALRWHRDDIRENATEEEERQALNVWHDGVQWNTALYEDACLFVVPGSHRVPRTPEQRVHSSTPDPPNNPLDLPGSIQVTLQPGETVFYNSNILHCATYDPSAKRATLHASMGSTRGGSSRARNVLQHGLDWMTESRFRKGLNERGRDMLERLIRMKESAGEVGYSLAN</sequence>
<evidence type="ECO:0000313" key="1">
    <source>
        <dbReference type="EMBL" id="CAL1702734.1"/>
    </source>
</evidence>
<proteinExistence type="predicted"/>
<keyword evidence="2" id="KW-1185">Reference proteome</keyword>
<reference evidence="2" key="1">
    <citation type="submission" date="2024-04" db="EMBL/GenBank/DDBJ databases">
        <authorList>
            <person name="Shaw F."/>
            <person name="Minotto A."/>
        </authorList>
    </citation>
    <scope>NUCLEOTIDE SEQUENCE [LARGE SCALE GENOMIC DNA]</scope>
</reference>
<name>A0ABP1D724_9APHY</name>